<name>A0AC34G2C6_9BILA</name>
<protein>
    <submittedName>
        <fullName evidence="2">Uncharacterized protein</fullName>
    </submittedName>
</protein>
<organism evidence="1 2">
    <name type="scientific">Panagrolaimus sp. ES5</name>
    <dbReference type="NCBI Taxonomy" id="591445"/>
    <lineage>
        <taxon>Eukaryota</taxon>
        <taxon>Metazoa</taxon>
        <taxon>Ecdysozoa</taxon>
        <taxon>Nematoda</taxon>
        <taxon>Chromadorea</taxon>
        <taxon>Rhabditida</taxon>
        <taxon>Tylenchina</taxon>
        <taxon>Panagrolaimomorpha</taxon>
        <taxon>Panagrolaimoidea</taxon>
        <taxon>Panagrolaimidae</taxon>
        <taxon>Panagrolaimus</taxon>
    </lineage>
</organism>
<proteinExistence type="predicted"/>
<sequence length="273" mass="29304">MKNITANQKPNLRIETTLTNNAQNNSSSSSSGMIRAPASAVPERMMHSKKQLRKYASETSFAANAAKGMAIASGSGFGSGHSSGAASLSTTNEDLQTPPIITETQIRTPSRIFHVRPVPSGTSSRGSNGFASANAVINKINQNKKRQDSDEASGSIASENTVASGTMTPVSRRNLRFMKRPKSTGNMGYSPNFVPGHMGGENRETTNSGGTMNAYDASFTSATIHSLDSAVQPMHASIPMLDERRPSNFYMMDDDSTHEFDDDINGMFKIKII</sequence>
<dbReference type="WBParaSite" id="ES5_v2.g23896.t1">
    <property type="protein sequence ID" value="ES5_v2.g23896.t1"/>
    <property type="gene ID" value="ES5_v2.g23896"/>
</dbReference>
<evidence type="ECO:0000313" key="1">
    <source>
        <dbReference type="Proteomes" id="UP000887579"/>
    </source>
</evidence>
<accession>A0AC34G2C6</accession>
<reference evidence="2" key="1">
    <citation type="submission" date="2022-11" db="UniProtKB">
        <authorList>
            <consortium name="WormBaseParasite"/>
        </authorList>
    </citation>
    <scope>IDENTIFICATION</scope>
</reference>
<evidence type="ECO:0000313" key="2">
    <source>
        <dbReference type="WBParaSite" id="ES5_v2.g23896.t1"/>
    </source>
</evidence>
<dbReference type="Proteomes" id="UP000887579">
    <property type="component" value="Unplaced"/>
</dbReference>